<evidence type="ECO:0000313" key="11">
    <source>
        <dbReference type="EMBL" id="HEC72861.1"/>
    </source>
</evidence>
<dbReference type="PROSITE" id="PS50111">
    <property type="entry name" value="CHEMOTAXIS_TRANSDUC_2"/>
    <property type="match status" value="1"/>
</dbReference>
<evidence type="ECO:0000259" key="10">
    <source>
        <dbReference type="PROSITE" id="PS50192"/>
    </source>
</evidence>
<proteinExistence type="inferred from homology"/>
<protein>
    <submittedName>
        <fullName evidence="11">PAS domain S-box protein</fullName>
    </submittedName>
</protein>
<dbReference type="PANTHER" id="PTHR32089">
    <property type="entry name" value="METHYL-ACCEPTING CHEMOTAXIS PROTEIN MCPB"/>
    <property type="match status" value="1"/>
</dbReference>
<evidence type="ECO:0000256" key="6">
    <source>
        <dbReference type="SAM" id="MobiDB-lite"/>
    </source>
</evidence>
<feature type="transmembrane region" description="Helical" evidence="7">
    <location>
        <begin position="175"/>
        <end position="195"/>
    </location>
</feature>
<name>A0A7C1VQE7_9GAMM</name>
<feature type="domain" description="PAS" evidence="9">
    <location>
        <begin position="19"/>
        <end position="47"/>
    </location>
</feature>
<dbReference type="NCBIfam" id="TIGR00229">
    <property type="entry name" value="sensory_box"/>
    <property type="match status" value="1"/>
</dbReference>
<dbReference type="CDD" id="cd00130">
    <property type="entry name" value="PAS"/>
    <property type="match status" value="1"/>
</dbReference>
<evidence type="ECO:0000256" key="4">
    <source>
        <dbReference type="ARBA" id="ARBA00029447"/>
    </source>
</evidence>
<dbReference type="AlphaFoldDB" id="A0A7C1VQE7"/>
<evidence type="ECO:0000256" key="7">
    <source>
        <dbReference type="SAM" id="Phobius"/>
    </source>
</evidence>
<dbReference type="Gene3D" id="1.10.287.950">
    <property type="entry name" value="Methyl-accepting chemotaxis protein"/>
    <property type="match status" value="1"/>
</dbReference>
<feature type="domain" description="T-SNARE coiled-coil homology" evidence="10">
    <location>
        <begin position="441"/>
        <end position="503"/>
    </location>
</feature>
<dbReference type="EMBL" id="DRHY01000019">
    <property type="protein sequence ID" value="HEC72861.1"/>
    <property type="molecule type" value="Genomic_DNA"/>
</dbReference>
<reference evidence="11" key="1">
    <citation type="journal article" date="2020" name="mSystems">
        <title>Genome- and Community-Level Interaction Insights into Carbon Utilization and Element Cycling Functions of Hydrothermarchaeota in Hydrothermal Sediment.</title>
        <authorList>
            <person name="Zhou Z."/>
            <person name="Liu Y."/>
            <person name="Xu W."/>
            <person name="Pan J."/>
            <person name="Luo Z.H."/>
            <person name="Li M."/>
        </authorList>
    </citation>
    <scope>NUCLEOTIDE SEQUENCE [LARGE SCALE GENOMIC DNA]</scope>
    <source>
        <strain evidence="11">HyVt-380</strain>
    </source>
</reference>
<dbReference type="PROSITE" id="PS50112">
    <property type="entry name" value="PAS"/>
    <property type="match status" value="1"/>
</dbReference>
<organism evidence="11">
    <name type="scientific">Methylophaga aminisulfidivorans</name>
    <dbReference type="NCBI Taxonomy" id="230105"/>
    <lineage>
        <taxon>Bacteria</taxon>
        <taxon>Pseudomonadati</taxon>
        <taxon>Pseudomonadota</taxon>
        <taxon>Gammaproteobacteria</taxon>
        <taxon>Thiotrichales</taxon>
        <taxon>Piscirickettsiaceae</taxon>
        <taxon>Methylophaga</taxon>
    </lineage>
</organism>
<keyword evidence="7" id="KW-0812">Transmembrane</keyword>
<sequence length="539" mass="58930">MKKNLPVTDKEIFFEEALISTTDLKGAITGFNNAFEEVSGFTRDELMHVNHNVIRHPDMPPAAFADLWSTVKAGKHWMGLVKNRTKQGDYYWVDAYVTPIFQNDQVIGYESVRSKPSRDDVERAEKLYQQINAGKKPTVGGLFTRFTIKQKSTAITFFSLLAAVLTNQLPQINLVPSYVSFLPGLVIGLGIYYLLKSWLFKTLDRATDESKSDVDNPLMAMVYTGNSDEISYLSVVNKLLKAKLNTILVIMRHSAGNIDSSAKESFQSQQSIMKSINSQASQTEQVATAMTEMSSTIQEVARNASSASSTAHDVDDLTKQSDQRSSTAVAGLDSLDNAFVNIADYITTLESDSSAINPIVDVISNIAEQTNLLALNAAIEAARAGDHGRGFAVVADEVRSLATRTQESTQEISNLISKLDQSVAKVVSGMNTTQETASSSRKNIQESIDSVTAIKNRVQELNELNTMIATAVEEQSAVSEDINKNIVQISSDAEHVVSSADSVNKNSEKLADESRNLLNMITRFSQGVSLIGSAKKAKK</sequence>
<comment type="subcellular location">
    <subcellularLocation>
        <location evidence="1">Cell inner membrane</location>
        <topology evidence="1">Multi-pass membrane protein</topology>
    </subcellularLocation>
</comment>
<evidence type="ECO:0000256" key="3">
    <source>
        <dbReference type="ARBA" id="ARBA00023224"/>
    </source>
</evidence>
<dbReference type="InterPro" id="IPR013655">
    <property type="entry name" value="PAS_fold_3"/>
</dbReference>
<evidence type="ECO:0000256" key="1">
    <source>
        <dbReference type="ARBA" id="ARBA00004429"/>
    </source>
</evidence>
<dbReference type="PROSITE" id="PS50192">
    <property type="entry name" value="T_SNARE"/>
    <property type="match status" value="1"/>
</dbReference>
<evidence type="ECO:0000256" key="5">
    <source>
        <dbReference type="PROSITE-ProRule" id="PRU00284"/>
    </source>
</evidence>
<dbReference type="Gene3D" id="3.30.450.20">
    <property type="entry name" value="PAS domain"/>
    <property type="match status" value="1"/>
</dbReference>
<dbReference type="FunFam" id="1.10.287.950:FF:000001">
    <property type="entry name" value="Methyl-accepting chemotaxis sensory transducer"/>
    <property type="match status" value="1"/>
</dbReference>
<dbReference type="GO" id="GO:0004888">
    <property type="term" value="F:transmembrane signaling receptor activity"/>
    <property type="evidence" value="ECO:0007669"/>
    <property type="project" value="InterPro"/>
</dbReference>
<comment type="similarity">
    <text evidence="4">Belongs to the methyl-accepting chemotaxis (MCP) protein family.</text>
</comment>
<dbReference type="PANTHER" id="PTHR32089:SF112">
    <property type="entry name" value="LYSOZYME-LIKE PROTEIN-RELATED"/>
    <property type="match status" value="1"/>
</dbReference>
<comment type="caution">
    <text evidence="11">The sequence shown here is derived from an EMBL/GenBank/DDBJ whole genome shotgun (WGS) entry which is preliminary data.</text>
</comment>
<dbReference type="InterPro" id="IPR000014">
    <property type="entry name" value="PAS"/>
</dbReference>
<keyword evidence="7" id="KW-1133">Transmembrane helix</keyword>
<feature type="domain" description="Methyl-accepting transducer" evidence="8">
    <location>
        <begin position="254"/>
        <end position="490"/>
    </location>
</feature>
<keyword evidence="7" id="KW-0472">Membrane</keyword>
<dbReference type="GO" id="GO:0007165">
    <property type="term" value="P:signal transduction"/>
    <property type="evidence" value="ECO:0007669"/>
    <property type="project" value="UniProtKB-KW"/>
</dbReference>
<evidence type="ECO:0000256" key="2">
    <source>
        <dbReference type="ARBA" id="ARBA00022519"/>
    </source>
</evidence>
<dbReference type="Pfam" id="PF00015">
    <property type="entry name" value="MCPsignal"/>
    <property type="match status" value="1"/>
</dbReference>
<keyword evidence="2" id="KW-0997">Cell inner membrane</keyword>
<dbReference type="InterPro" id="IPR000727">
    <property type="entry name" value="T_SNARE_dom"/>
</dbReference>
<dbReference type="Proteomes" id="UP000886384">
    <property type="component" value="Unassembled WGS sequence"/>
</dbReference>
<keyword evidence="3 5" id="KW-0807">Transducer</keyword>
<dbReference type="GO" id="GO:0006935">
    <property type="term" value="P:chemotaxis"/>
    <property type="evidence" value="ECO:0007669"/>
    <property type="project" value="InterPro"/>
</dbReference>
<dbReference type="InterPro" id="IPR004090">
    <property type="entry name" value="Chemotax_Me-accpt_rcpt"/>
</dbReference>
<keyword evidence="2" id="KW-1003">Cell membrane</keyword>
<feature type="region of interest" description="Disordered" evidence="6">
    <location>
        <begin position="303"/>
        <end position="325"/>
    </location>
</feature>
<dbReference type="Pfam" id="PF08447">
    <property type="entry name" value="PAS_3"/>
    <property type="match status" value="1"/>
</dbReference>
<dbReference type="SMART" id="SM00283">
    <property type="entry name" value="MA"/>
    <property type="match status" value="1"/>
</dbReference>
<feature type="compositionally biased region" description="Basic and acidic residues" evidence="6">
    <location>
        <begin position="312"/>
        <end position="322"/>
    </location>
</feature>
<evidence type="ECO:0000259" key="8">
    <source>
        <dbReference type="PROSITE" id="PS50111"/>
    </source>
</evidence>
<dbReference type="InterPro" id="IPR035965">
    <property type="entry name" value="PAS-like_dom_sf"/>
</dbReference>
<dbReference type="PRINTS" id="PR00260">
    <property type="entry name" value="CHEMTRNSDUCR"/>
</dbReference>
<gene>
    <name evidence="11" type="ORF">ENI26_00625</name>
</gene>
<dbReference type="SUPFAM" id="SSF55785">
    <property type="entry name" value="PYP-like sensor domain (PAS domain)"/>
    <property type="match status" value="1"/>
</dbReference>
<dbReference type="SUPFAM" id="SSF58104">
    <property type="entry name" value="Methyl-accepting chemotaxis protein (MCP) signaling domain"/>
    <property type="match status" value="1"/>
</dbReference>
<dbReference type="CDD" id="cd11386">
    <property type="entry name" value="MCP_signal"/>
    <property type="match status" value="1"/>
</dbReference>
<accession>A0A7C1VQE7</accession>
<evidence type="ECO:0000259" key="9">
    <source>
        <dbReference type="PROSITE" id="PS50112"/>
    </source>
</evidence>
<dbReference type="InterPro" id="IPR004089">
    <property type="entry name" value="MCPsignal_dom"/>
</dbReference>
<dbReference type="GO" id="GO:0005886">
    <property type="term" value="C:plasma membrane"/>
    <property type="evidence" value="ECO:0007669"/>
    <property type="project" value="UniProtKB-SubCell"/>
</dbReference>